<name>A0A2P2MCF9_RHIMU</name>
<evidence type="ECO:0000313" key="1">
    <source>
        <dbReference type="EMBL" id="MBX27900.1"/>
    </source>
</evidence>
<organism evidence="1">
    <name type="scientific">Rhizophora mucronata</name>
    <name type="common">Asiatic mangrove</name>
    <dbReference type="NCBI Taxonomy" id="61149"/>
    <lineage>
        <taxon>Eukaryota</taxon>
        <taxon>Viridiplantae</taxon>
        <taxon>Streptophyta</taxon>
        <taxon>Embryophyta</taxon>
        <taxon>Tracheophyta</taxon>
        <taxon>Spermatophyta</taxon>
        <taxon>Magnoliopsida</taxon>
        <taxon>eudicotyledons</taxon>
        <taxon>Gunneridae</taxon>
        <taxon>Pentapetalae</taxon>
        <taxon>rosids</taxon>
        <taxon>fabids</taxon>
        <taxon>Malpighiales</taxon>
        <taxon>Rhizophoraceae</taxon>
        <taxon>Rhizophora</taxon>
    </lineage>
</organism>
<sequence length="53" mass="6180">MSVRTCKNSAVFPSLPLAIKWLRDSVQQNQSIRFQVMLIFEEFLLLLDILLLT</sequence>
<proteinExistence type="predicted"/>
<dbReference type="EMBL" id="GGEC01047416">
    <property type="protein sequence ID" value="MBX27900.1"/>
    <property type="molecule type" value="Transcribed_RNA"/>
</dbReference>
<protein>
    <submittedName>
        <fullName evidence="1">Uncharacterized protein MANES_10G023400</fullName>
    </submittedName>
</protein>
<accession>A0A2P2MCF9</accession>
<reference evidence="1" key="1">
    <citation type="submission" date="2018-02" db="EMBL/GenBank/DDBJ databases">
        <title>Rhizophora mucronata_Transcriptome.</title>
        <authorList>
            <person name="Meera S.P."/>
            <person name="Sreeshan A."/>
            <person name="Augustine A."/>
        </authorList>
    </citation>
    <scope>NUCLEOTIDE SEQUENCE</scope>
    <source>
        <tissue evidence="1">Leaf</tissue>
    </source>
</reference>
<dbReference type="AlphaFoldDB" id="A0A2P2MCF9"/>